<evidence type="ECO:0000313" key="2">
    <source>
        <dbReference type="EMBL" id="EHG21394.1"/>
    </source>
</evidence>
<reference evidence="2 3" key="1">
    <citation type="submission" date="2011-08" db="EMBL/GenBank/DDBJ databases">
        <title>The Genome Sequence of Selenomonas infelix ATCC 43532.</title>
        <authorList>
            <consortium name="The Broad Institute Genome Sequencing Platform"/>
            <person name="Earl A."/>
            <person name="Ward D."/>
            <person name="Feldgarden M."/>
            <person name="Gevers D."/>
            <person name="Izard J."/>
            <person name="Blanton J.M."/>
            <person name="Baranova O.V."/>
            <person name="Dewhirst F.E."/>
            <person name="Young S.K."/>
            <person name="Zeng Q."/>
            <person name="Gargeya S."/>
            <person name="Fitzgerald M."/>
            <person name="Haas B."/>
            <person name="Abouelleil A."/>
            <person name="Alvarado L."/>
            <person name="Arachchi H.M."/>
            <person name="Berlin A."/>
            <person name="Brown A."/>
            <person name="Chapman S.B."/>
            <person name="Chen Z."/>
            <person name="Dunbar C."/>
            <person name="Freedman E."/>
            <person name="Gearin G."/>
            <person name="Gellesch M."/>
            <person name="Goldberg J."/>
            <person name="Griggs A."/>
            <person name="Gujja S."/>
            <person name="Heiman D."/>
            <person name="Howarth C."/>
            <person name="Larson L."/>
            <person name="Lui A."/>
            <person name="MacDonald P.J.P."/>
            <person name="Montmayeur A."/>
            <person name="Murphy C."/>
            <person name="Neiman D."/>
            <person name="Pearson M."/>
            <person name="Priest M."/>
            <person name="Roberts A."/>
            <person name="Saif S."/>
            <person name="Shea T."/>
            <person name="Shenoy N."/>
            <person name="Sisk P."/>
            <person name="Stolte C."/>
            <person name="Sykes S."/>
            <person name="Wortman J."/>
            <person name="Nusbaum C."/>
            <person name="Birren B."/>
        </authorList>
    </citation>
    <scope>NUCLEOTIDE SEQUENCE [LARGE SCALE GENOMIC DNA]</scope>
    <source>
        <strain evidence="2 3">ATCC 43532</strain>
    </source>
</reference>
<comment type="caution">
    <text evidence="2">The sequence shown here is derived from an EMBL/GenBank/DDBJ whole genome shotgun (WGS) entry which is preliminary data.</text>
</comment>
<dbReference type="AlphaFoldDB" id="G5GP07"/>
<name>G5GP07_9FIRM</name>
<protein>
    <recommendedName>
        <fullName evidence="4">DUF3829 domain-containing protein</fullName>
    </recommendedName>
</protein>
<dbReference type="RefSeq" id="WP_006692261.1">
    <property type="nucleotide sequence ID" value="NZ_JH376798.1"/>
</dbReference>
<dbReference type="STRING" id="679201.HMPREF9334_00811"/>
<organism evidence="2 3">
    <name type="scientific">Selenomonas infelix ATCC 43532</name>
    <dbReference type="NCBI Taxonomy" id="679201"/>
    <lineage>
        <taxon>Bacteria</taxon>
        <taxon>Bacillati</taxon>
        <taxon>Bacillota</taxon>
        <taxon>Negativicutes</taxon>
        <taxon>Selenomonadales</taxon>
        <taxon>Selenomonadaceae</taxon>
        <taxon>Selenomonas</taxon>
    </lineage>
</organism>
<gene>
    <name evidence="2" type="ORF">HMPREF9334_00811</name>
</gene>
<dbReference type="Pfam" id="PF12889">
    <property type="entry name" value="DUF3829"/>
    <property type="match status" value="1"/>
</dbReference>
<keyword evidence="3" id="KW-1185">Reference proteome</keyword>
<evidence type="ECO:0008006" key="4">
    <source>
        <dbReference type="Google" id="ProtNLM"/>
    </source>
</evidence>
<dbReference type="EMBL" id="ACZM01000007">
    <property type="protein sequence ID" value="EHG21394.1"/>
    <property type="molecule type" value="Genomic_DNA"/>
</dbReference>
<proteinExistence type="predicted"/>
<dbReference type="HOGENOM" id="CLU_077688_0_0_9"/>
<dbReference type="eggNOG" id="ENOG5032T8B">
    <property type="taxonomic scope" value="Bacteria"/>
</dbReference>
<dbReference type="PATRIC" id="fig|679201.3.peg.817"/>
<dbReference type="Proteomes" id="UP000004129">
    <property type="component" value="Unassembled WGS sequence"/>
</dbReference>
<accession>G5GP07</accession>
<evidence type="ECO:0000313" key="3">
    <source>
        <dbReference type="Proteomes" id="UP000004129"/>
    </source>
</evidence>
<dbReference type="InterPro" id="IPR024291">
    <property type="entry name" value="DUF3829"/>
</dbReference>
<feature type="signal peptide" evidence="1">
    <location>
        <begin position="1"/>
        <end position="25"/>
    </location>
</feature>
<dbReference type="OrthoDB" id="1662689at2"/>
<evidence type="ECO:0000256" key="1">
    <source>
        <dbReference type="SAM" id="SignalP"/>
    </source>
</evidence>
<sequence length="307" mass="33524">MFYSMRRTLSVLAVGGLLCAPAALMTGCFGSSSKADDAAAAVSSLLSDNSVESKGEALSPYLDATNNYNHNIVTFDYAISPSLNNLRNGGHDTYISLPNLSQLKKDLEEARANPKTAGVFKDIDADADEVLALLKDLAPLADKMEAYYSSKSYMADGYAESDRMAAQFLPLYDKFDAAYDKFDATVTEHFKELRVAQLEEMRKDGRVNAANYLELTIKTRELVDMLDKENIDKTAAEAKIAEMNDLSAKLTDVPALGSYKSNLNRFIGTVRSYLAGQADGNDVIDDFNDTVSSTGHLDLADLDPKKK</sequence>
<dbReference type="PROSITE" id="PS51257">
    <property type="entry name" value="PROKAR_LIPOPROTEIN"/>
    <property type="match status" value="1"/>
</dbReference>
<feature type="chain" id="PRO_5038484670" description="DUF3829 domain-containing protein" evidence="1">
    <location>
        <begin position="26"/>
        <end position="307"/>
    </location>
</feature>
<keyword evidence="1" id="KW-0732">Signal</keyword>